<dbReference type="SMART" id="SM00986">
    <property type="entry name" value="UDG"/>
    <property type="match status" value="1"/>
</dbReference>
<dbReference type="InterPro" id="IPR005122">
    <property type="entry name" value="Uracil-DNA_glycosylase-like"/>
</dbReference>
<evidence type="ECO:0000256" key="9">
    <source>
        <dbReference type="ARBA" id="ARBA00023204"/>
    </source>
</evidence>
<keyword evidence="7" id="KW-0408">Iron</keyword>
<proteinExistence type="inferred from homology"/>
<protein>
    <recommendedName>
        <fullName evidence="2">Type-4 uracil-DNA glycosylase</fullName>
    </recommendedName>
</protein>
<dbReference type="CDD" id="cd10030">
    <property type="entry name" value="UDG-F4_TTUDGA_SPO1dp_like"/>
    <property type="match status" value="1"/>
</dbReference>
<keyword evidence="4" id="KW-0479">Metal-binding</keyword>
<evidence type="ECO:0000256" key="2">
    <source>
        <dbReference type="ARBA" id="ARBA00019403"/>
    </source>
</evidence>
<feature type="domain" description="Uracil-DNA glycosylase-like" evidence="10">
    <location>
        <begin position="50"/>
        <end position="207"/>
    </location>
</feature>
<dbReference type="InterPro" id="IPR005273">
    <property type="entry name" value="Ura-DNA_glyco_family4"/>
</dbReference>
<accession>A0ABY2BLN3</accession>
<dbReference type="Pfam" id="PF03167">
    <property type="entry name" value="UDG"/>
    <property type="match status" value="1"/>
</dbReference>
<dbReference type="RefSeq" id="WP_241998243.1">
    <property type="nucleotide sequence ID" value="NZ_SLWM01000005.1"/>
</dbReference>
<evidence type="ECO:0000259" key="10">
    <source>
        <dbReference type="SMART" id="SM00986"/>
    </source>
</evidence>
<reference evidence="11 12" key="1">
    <citation type="journal article" date="2015" name="Stand. Genomic Sci.">
        <title>Genomic Encyclopedia of Bacterial and Archaeal Type Strains, Phase III: the genomes of soil and plant-associated and newly described type strains.</title>
        <authorList>
            <person name="Whitman W.B."/>
            <person name="Woyke T."/>
            <person name="Klenk H.P."/>
            <person name="Zhou Y."/>
            <person name="Lilburn T.G."/>
            <person name="Beck B.J."/>
            <person name="De Vos P."/>
            <person name="Vandamme P."/>
            <person name="Eisen J.A."/>
            <person name="Garrity G."/>
            <person name="Hugenholtz P."/>
            <person name="Kyrpides N.C."/>
        </authorList>
    </citation>
    <scope>NUCLEOTIDE SEQUENCE [LARGE SCALE GENOMIC DNA]</scope>
    <source>
        <strain evidence="11 12">VKM Ac-2538</strain>
    </source>
</reference>
<evidence type="ECO:0000256" key="7">
    <source>
        <dbReference type="ARBA" id="ARBA00023004"/>
    </source>
</evidence>
<dbReference type="Gene3D" id="3.40.470.10">
    <property type="entry name" value="Uracil-DNA glycosylase-like domain"/>
    <property type="match status" value="1"/>
</dbReference>
<keyword evidence="6" id="KW-0378">Hydrolase</keyword>
<keyword evidence="3" id="KW-0004">4Fe-4S</keyword>
<comment type="caution">
    <text evidence="11">The sequence shown here is derived from an EMBL/GenBank/DDBJ whole genome shotgun (WGS) entry which is preliminary data.</text>
</comment>
<organism evidence="11 12">
    <name type="scientific">Kribbella orskensis</name>
    <dbReference type="NCBI Taxonomy" id="2512216"/>
    <lineage>
        <taxon>Bacteria</taxon>
        <taxon>Bacillati</taxon>
        <taxon>Actinomycetota</taxon>
        <taxon>Actinomycetes</taxon>
        <taxon>Propionibacteriales</taxon>
        <taxon>Kribbellaceae</taxon>
        <taxon>Kribbella</taxon>
    </lineage>
</organism>
<keyword evidence="8" id="KW-0411">Iron-sulfur</keyword>
<evidence type="ECO:0000256" key="1">
    <source>
        <dbReference type="ARBA" id="ARBA00006521"/>
    </source>
</evidence>
<keyword evidence="12" id="KW-1185">Reference proteome</keyword>
<dbReference type="PANTHER" id="PTHR33693:SF9">
    <property type="entry name" value="TYPE-4 URACIL-DNA GLYCOSYLASE"/>
    <property type="match status" value="1"/>
</dbReference>
<dbReference type="NCBIfam" id="TIGR03914">
    <property type="entry name" value="UDG_fam_dom"/>
    <property type="match status" value="1"/>
</dbReference>
<dbReference type="PANTHER" id="PTHR33693">
    <property type="entry name" value="TYPE-5 URACIL-DNA GLYCOSYLASE"/>
    <property type="match status" value="1"/>
</dbReference>
<dbReference type="SUPFAM" id="SSF52141">
    <property type="entry name" value="Uracil-DNA glycosylase-like"/>
    <property type="match status" value="1"/>
</dbReference>
<dbReference type="InterPro" id="IPR051536">
    <property type="entry name" value="UDG_Type-4/5"/>
</dbReference>
<name>A0ABY2BLN3_9ACTN</name>
<evidence type="ECO:0000256" key="8">
    <source>
        <dbReference type="ARBA" id="ARBA00023014"/>
    </source>
</evidence>
<gene>
    <name evidence="11" type="ORF">EV644_105239</name>
</gene>
<dbReference type="InterPro" id="IPR036895">
    <property type="entry name" value="Uracil-DNA_glycosylase-like_sf"/>
</dbReference>
<dbReference type="Proteomes" id="UP000295818">
    <property type="component" value="Unassembled WGS sequence"/>
</dbReference>
<evidence type="ECO:0000256" key="3">
    <source>
        <dbReference type="ARBA" id="ARBA00022485"/>
    </source>
</evidence>
<evidence type="ECO:0000313" key="11">
    <source>
        <dbReference type="EMBL" id="TCO24206.1"/>
    </source>
</evidence>
<keyword evidence="9" id="KW-0234">DNA repair</keyword>
<evidence type="ECO:0000256" key="5">
    <source>
        <dbReference type="ARBA" id="ARBA00022763"/>
    </source>
</evidence>
<evidence type="ECO:0000313" key="12">
    <source>
        <dbReference type="Proteomes" id="UP000295818"/>
    </source>
</evidence>
<dbReference type="SMART" id="SM00987">
    <property type="entry name" value="UreE_C"/>
    <property type="match status" value="1"/>
</dbReference>
<keyword evidence="5" id="KW-0227">DNA damage</keyword>
<comment type="similarity">
    <text evidence="1">Belongs to the uracil-DNA glycosylase (UDG) superfamily. Type 4 (UDGa) family.</text>
</comment>
<sequence>MFENGHLISVEKFPGASEWVPATGGVKKLTAALASCQGCDLYQYAGQAVPGEGPASARMVLVGEQPGDVEDHEGRTFVGPAGRLLDKALAEAGIERSEVYLTNAVKHFRFERQGKRRIHKTPAVGQIVACKPWLVSELEIVKPSLVVILGAVAARALLGTGFKVTVRRGEPVELPDGTAAMATVHPSSVVRSREYRRDFELFVRDLRTAVSLLP</sequence>
<evidence type="ECO:0000256" key="6">
    <source>
        <dbReference type="ARBA" id="ARBA00022801"/>
    </source>
</evidence>
<evidence type="ECO:0000256" key="4">
    <source>
        <dbReference type="ARBA" id="ARBA00022723"/>
    </source>
</evidence>
<dbReference type="EMBL" id="SLWM01000005">
    <property type="protein sequence ID" value="TCO24206.1"/>
    <property type="molecule type" value="Genomic_DNA"/>
</dbReference>